<evidence type="ECO:0000259" key="1">
    <source>
        <dbReference type="SMART" id="SM00481"/>
    </source>
</evidence>
<dbReference type="Proteomes" id="UP001501237">
    <property type="component" value="Unassembled WGS sequence"/>
</dbReference>
<dbReference type="RefSeq" id="WP_344821165.1">
    <property type="nucleotide sequence ID" value="NZ_BAAAUV010000001.1"/>
</dbReference>
<dbReference type="InterPro" id="IPR003141">
    <property type="entry name" value="Pol/His_phosphatase_N"/>
</dbReference>
<feature type="domain" description="Polymerase/histidinol phosphatase N-terminal" evidence="1">
    <location>
        <begin position="192"/>
        <end position="256"/>
    </location>
</feature>
<dbReference type="PANTHER" id="PTHR42924:SF3">
    <property type="entry name" value="POLYMERASE_HISTIDINOL PHOSPHATASE N-TERMINAL DOMAIN-CONTAINING PROTEIN"/>
    <property type="match status" value="1"/>
</dbReference>
<dbReference type="CDD" id="cd07432">
    <property type="entry name" value="PHP_HisPPase"/>
    <property type="match status" value="1"/>
</dbReference>
<sequence>MCRNHESSRRDVLRAGVLALGGLAALVPATGVRASSRAEGSTVVKTFTGRSGYGFDQWAYVPFDVPAGVRRISVRRTFEAFVVVPGLLSNVLDLGVFGPAGWEPGAEKGFRGWSGGARGEFALSATEATPGYLPGPIEPGTWAVALGPIVYNPAGMAWTVEVTLESGPEGPAFVPEPAPVSAKGRGPGWYRGDMHLHTVHSDGHRTPAELVAAARARGLDFFASTEHNTRSANLQWGRFAADDLLIISGEEVTTRHGHWLAIGLPHDTWIDWRYSPSDGLLPAYARAVRELGGLVVAAHPVVPGPGSVWEFGYDHVDAVEVWNGPWTLDDQAAVMVWDGLLREGRRLPAVGNSDSHSASDVVGLPQTVVHAGGLSRDAVLKAVREGRSYLADNAGIALHLTAGTALPGDTVPARTTVECTVTGTPGATLSLFTAAGKVAFALVPASGSARVSWTAAAGAKYVRAEVRSLKPGSTSLTTMAALSNPIWITG</sequence>
<gene>
    <name evidence="2" type="ORF">GCM10010468_01710</name>
</gene>
<name>A0ABP6PVJ1_9ACTN</name>
<evidence type="ECO:0000313" key="3">
    <source>
        <dbReference type="Proteomes" id="UP001501237"/>
    </source>
</evidence>
<dbReference type="InterPro" id="IPR052018">
    <property type="entry name" value="PHP_domain"/>
</dbReference>
<dbReference type="Pfam" id="PF13263">
    <property type="entry name" value="PHP_C"/>
    <property type="match status" value="1"/>
</dbReference>
<accession>A0ABP6PVJ1</accession>
<comment type="caution">
    <text evidence="2">The sequence shown here is derived from an EMBL/GenBank/DDBJ whole genome shotgun (WGS) entry which is preliminary data.</text>
</comment>
<dbReference type="InterPro" id="IPR016195">
    <property type="entry name" value="Pol/histidinol_Pase-like"/>
</dbReference>
<protein>
    <submittedName>
        <fullName evidence="2">CehA/McbA family metallohydrolase</fullName>
    </submittedName>
</protein>
<dbReference type="SMART" id="SM00481">
    <property type="entry name" value="POLIIIAc"/>
    <property type="match status" value="1"/>
</dbReference>
<keyword evidence="3" id="KW-1185">Reference proteome</keyword>
<dbReference type="NCBIfam" id="NF038032">
    <property type="entry name" value="CehA_McbA_metalo"/>
    <property type="match status" value="1"/>
</dbReference>
<dbReference type="Gene3D" id="3.20.20.140">
    <property type="entry name" value="Metal-dependent hydrolases"/>
    <property type="match status" value="1"/>
</dbReference>
<evidence type="ECO:0000313" key="2">
    <source>
        <dbReference type="EMBL" id="GAA3192777.1"/>
    </source>
</evidence>
<organism evidence="2 3">
    <name type="scientific">Actinocorallia longicatena</name>
    <dbReference type="NCBI Taxonomy" id="111803"/>
    <lineage>
        <taxon>Bacteria</taxon>
        <taxon>Bacillati</taxon>
        <taxon>Actinomycetota</taxon>
        <taxon>Actinomycetes</taxon>
        <taxon>Streptosporangiales</taxon>
        <taxon>Thermomonosporaceae</taxon>
        <taxon>Actinocorallia</taxon>
    </lineage>
</organism>
<dbReference type="EMBL" id="BAAAUV010000001">
    <property type="protein sequence ID" value="GAA3192777.1"/>
    <property type="molecule type" value="Genomic_DNA"/>
</dbReference>
<dbReference type="PANTHER" id="PTHR42924">
    <property type="entry name" value="EXONUCLEASE"/>
    <property type="match status" value="1"/>
</dbReference>
<proteinExistence type="predicted"/>
<dbReference type="InterPro" id="IPR006311">
    <property type="entry name" value="TAT_signal"/>
</dbReference>
<reference evidence="3" key="1">
    <citation type="journal article" date="2019" name="Int. J. Syst. Evol. Microbiol.">
        <title>The Global Catalogue of Microorganisms (GCM) 10K type strain sequencing project: providing services to taxonomists for standard genome sequencing and annotation.</title>
        <authorList>
            <consortium name="The Broad Institute Genomics Platform"/>
            <consortium name="The Broad Institute Genome Sequencing Center for Infectious Disease"/>
            <person name="Wu L."/>
            <person name="Ma J."/>
        </authorList>
    </citation>
    <scope>NUCLEOTIDE SEQUENCE [LARGE SCALE GENOMIC DNA]</scope>
    <source>
        <strain evidence="3">JCM 9377</strain>
    </source>
</reference>
<dbReference type="PROSITE" id="PS51318">
    <property type="entry name" value="TAT"/>
    <property type="match status" value="1"/>
</dbReference>
<dbReference type="SUPFAM" id="SSF89550">
    <property type="entry name" value="PHP domain-like"/>
    <property type="match status" value="1"/>
</dbReference>